<dbReference type="AlphaFoldDB" id="A0A8B3S2J1"/>
<dbReference type="Pfam" id="PF08937">
    <property type="entry name" value="ThsB_TIR"/>
    <property type="match status" value="1"/>
</dbReference>
<comment type="caution">
    <text evidence="2">The sequence shown here is derived from an EMBL/GenBank/DDBJ whole genome shotgun (WGS) entry which is preliminary data.</text>
</comment>
<gene>
    <name evidence="2" type="ORF">AEth_00758</name>
</gene>
<evidence type="ECO:0000313" key="2">
    <source>
        <dbReference type="EMBL" id="RZB31428.1"/>
    </source>
</evidence>
<proteinExistence type="predicted"/>
<sequence>MAKKKVFVSFDYDNDKHYKNLLAAWDANPNFEFKFSDKSPHEINSGNVGRVKAALTNKINDATYTLVLIGKYANKEHPDSRLINDINWINWEINKSKELGKKLVAVKLDRGNESPTAIMGVGAKWAMSFTQESIIKALKDA</sequence>
<evidence type="ECO:0000259" key="1">
    <source>
        <dbReference type="Pfam" id="PF08937"/>
    </source>
</evidence>
<dbReference type="InterPro" id="IPR015032">
    <property type="entry name" value="ThsB__TIR-like_domain"/>
</dbReference>
<dbReference type="Gene3D" id="3.40.50.11200">
    <property type="match status" value="1"/>
</dbReference>
<accession>A0A8B3S2J1</accession>
<reference evidence="3" key="1">
    <citation type="submission" date="2019-01" db="EMBL/GenBank/DDBJ databases">
        <title>Anaerobic oxidation of ethane by archaea from a marine hydrocarbon seep.</title>
        <authorList>
            <person name="Musat F."/>
        </authorList>
    </citation>
    <scope>NUCLEOTIDE SEQUENCE [LARGE SCALE GENOMIC DNA]</scope>
</reference>
<protein>
    <recommendedName>
        <fullName evidence="1">Thoeris protein ThsB TIR-like domain-containing protein</fullName>
    </recommendedName>
</protein>
<organism evidence="2 3">
    <name type="scientific">Candidatus Argoarchaeum ethanivorans</name>
    <dbReference type="NCBI Taxonomy" id="2608793"/>
    <lineage>
        <taxon>Archaea</taxon>
        <taxon>Methanobacteriati</taxon>
        <taxon>Methanobacteriota</taxon>
        <taxon>Stenosarchaea group</taxon>
        <taxon>Methanomicrobia</taxon>
        <taxon>Methanosarcinales</taxon>
        <taxon>Methanosarcinales incertae sedis</taxon>
        <taxon>GOM Arc I cluster</taxon>
        <taxon>Candidatus Argoarchaeum</taxon>
    </lineage>
</organism>
<name>A0A8B3S2J1_9EURY</name>
<dbReference type="Proteomes" id="UP000291831">
    <property type="component" value="Unassembled WGS sequence"/>
</dbReference>
<dbReference type="InterPro" id="IPR036490">
    <property type="entry name" value="ThsB_TIR-like_sf"/>
</dbReference>
<feature type="domain" description="Thoeris protein ThsB TIR-like" evidence="1">
    <location>
        <begin position="7"/>
        <end position="110"/>
    </location>
</feature>
<evidence type="ECO:0000313" key="3">
    <source>
        <dbReference type="Proteomes" id="UP000291831"/>
    </source>
</evidence>
<dbReference type="SUPFAM" id="SSF52206">
    <property type="entry name" value="Hypothetical protein MTH538"/>
    <property type="match status" value="1"/>
</dbReference>
<dbReference type="EMBL" id="RPGO01000017">
    <property type="protein sequence ID" value="RZB31428.1"/>
    <property type="molecule type" value="Genomic_DNA"/>
</dbReference>